<dbReference type="SUPFAM" id="SSF48371">
    <property type="entry name" value="ARM repeat"/>
    <property type="match status" value="1"/>
</dbReference>
<dbReference type="Proteomes" id="UP000464718">
    <property type="component" value="Plasmid pvpsd2016-3"/>
</dbReference>
<dbReference type="Pfam" id="PF08713">
    <property type="entry name" value="DNA_alkylation"/>
    <property type="match status" value="1"/>
</dbReference>
<dbReference type="Gene3D" id="1.25.40.290">
    <property type="entry name" value="ARM repeat domains"/>
    <property type="match status" value="1"/>
</dbReference>
<dbReference type="EMBL" id="CP034302">
    <property type="protein sequence ID" value="QHH13172.1"/>
    <property type="molecule type" value="Genomic_DNA"/>
</dbReference>
<organism evidence="1 2">
    <name type="scientific">Vibrio parahaemolyticus</name>
    <dbReference type="NCBI Taxonomy" id="670"/>
    <lineage>
        <taxon>Bacteria</taxon>
        <taxon>Pseudomonadati</taxon>
        <taxon>Pseudomonadota</taxon>
        <taxon>Gammaproteobacteria</taxon>
        <taxon>Vibrionales</taxon>
        <taxon>Vibrionaceae</taxon>
        <taxon>Vibrio</taxon>
    </lineage>
</organism>
<evidence type="ECO:0000313" key="2">
    <source>
        <dbReference type="Proteomes" id="UP000464718"/>
    </source>
</evidence>
<name>A0AAX1G1A8_VIBPH</name>
<dbReference type="CDD" id="cd07064">
    <property type="entry name" value="AlkD_like_1"/>
    <property type="match status" value="1"/>
</dbReference>
<dbReference type="PANTHER" id="PTHR34070:SF1">
    <property type="entry name" value="DNA ALKYLATION REPAIR PROTEIN"/>
    <property type="match status" value="1"/>
</dbReference>
<protein>
    <submittedName>
        <fullName evidence="1">DNA alkylation repair protein</fullName>
    </submittedName>
</protein>
<dbReference type="InterPro" id="IPR014825">
    <property type="entry name" value="DNA_alkylation"/>
</dbReference>
<keyword evidence="1" id="KW-0614">Plasmid</keyword>
<dbReference type="RefSeq" id="WP_086482415.1">
    <property type="nucleotide sequence ID" value="NZ_CP034302.1"/>
</dbReference>
<sequence length="233" mass="27615">MDKTMTPTSFVAEIDVTLRQHADAQIAFDMRAYLLNQFEFLGIRAPVRRQAVKAITANTVWTSPQEVIDIAQRLWEKPEREFRYTAIDFLKRHAKWFDVSHLPELLHLLQREPWWETVDGLTSVIGLIMRRQVQTGVLDAQHICDDWIEHSDFWVRRCAMLHQLGWRLDTDTNRLFRYSEQLASEDEFFIRKAIGWALRDYARWNPTAVQNFIEQKQDIFSGLTVREATKHLK</sequence>
<dbReference type="InterPro" id="IPR016024">
    <property type="entry name" value="ARM-type_fold"/>
</dbReference>
<accession>A0AAX1G1A8</accession>
<evidence type="ECO:0000313" key="1">
    <source>
        <dbReference type="EMBL" id="QHH13172.1"/>
    </source>
</evidence>
<dbReference type="PANTHER" id="PTHR34070">
    <property type="entry name" value="ARMADILLO-TYPE FOLD"/>
    <property type="match status" value="1"/>
</dbReference>
<dbReference type="Gene3D" id="1.20.1660.10">
    <property type="entry name" value="Hypothetical protein (EF3068)"/>
    <property type="match status" value="1"/>
</dbReference>
<proteinExistence type="predicted"/>
<dbReference type="AlphaFoldDB" id="A0AAX1G1A8"/>
<gene>
    <name evidence="1" type="ORF">EHC69_28330</name>
</gene>
<geneLocation type="plasmid" evidence="2">
    <name>pvpsd2016-3</name>
</geneLocation>
<reference evidence="1 2" key="1">
    <citation type="submission" date="2018-12" db="EMBL/GenBank/DDBJ databases">
        <title>Genomic insights into the evolutionary origins and pathogenicity of five Vibrio parahaemolyticus strains isolated from the shrimp with acute hepatopancreatic necrosis disease (AHPND).</title>
        <authorList>
            <person name="Yang Q."/>
            <person name="Dong X."/>
            <person name="Xie G."/>
            <person name="Fu S."/>
            <person name="Zou P."/>
            <person name="Sun J."/>
            <person name="Wang Y."/>
            <person name="Huang J."/>
        </authorList>
    </citation>
    <scope>NUCLEOTIDE SEQUENCE [LARGE SCALE GENOMIC DNA]</scope>
    <source>
        <strain evidence="1 2">20160303005-1</strain>
        <plasmid evidence="2">pvpsd2016-3</plasmid>
    </source>
</reference>